<proteinExistence type="predicted"/>
<organism evidence="1 2">
    <name type="scientific">Curtobacterium flaccumfaciens</name>
    <dbReference type="NCBI Taxonomy" id="2035"/>
    <lineage>
        <taxon>Bacteria</taxon>
        <taxon>Bacillati</taxon>
        <taxon>Actinomycetota</taxon>
        <taxon>Actinomycetes</taxon>
        <taxon>Micrococcales</taxon>
        <taxon>Microbacteriaceae</taxon>
        <taxon>Curtobacterium</taxon>
    </lineage>
</organism>
<gene>
    <name evidence="1" type="ORF">EDF64_11132</name>
</gene>
<sequence>MSFNAIKWAVGQETSPTQKSVLMIIAFHFNDAEHCAWPSHNLMAAESNLGRSTVIRTVASLQDELGLVEIEAREDPSGRKTSNRYYLPDYDSASRAPALEPAA</sequence>
<evidence type="ECO:0000313" key="2">
    <source>
        <dbReference type="Proteomes" id="UP000295764"/>
    </source>
</evidence>
<comment type="caution">
    <text evidence="1">The sequence shown here is derived from an EMBL/GenBank/DDBJ whole genome shotgun (WGS) entry which is preliminary data.</text>
</comment>
<dbReference type="AlphaFoldDB" id="A0A4R6DDH7"/>
<dbReference type="Proteomes" id="UP000295764">
    <property type="component" value="Unassembled WGS sequence"/>
</dbReference>
<reference evidence="1 2" key="1">
    <citation type="submission" date="2019-03" db="EMBL/GenBank/DDBJ databases">
        <title>Genomic analyses of the natural microbiome of Caenorhabditis elegans.</title>
        <authorList>
            <person name="Samuel B."/>
        </authorList>
    </citation>
    <scope>NUCLEOTIDE SEQUENCE [LARGE SCALE GENOMIC DNA]</scope>
    <source>
        <strain evidence="1 2">JUb65</strain>
    </source>
</reference>
<dbReference type="InterPro" id="IPR036388">
    <property type="entry name" value="WH-like_DNA-bd_sf"/>
</dbReference>
<accession>A0A4R6DDH7</accession>
<protein>
    <submittedName>
        <fullName evidence="1">Helix-turn-helix protein</fullName>
    </submittedName>
</protein>
<dbReference type="Gene3D" id="1.10.10.10">
    <property type="entry name" value="Winged helix-like DNA-binding domain superfamily/Winged helix DNA-binding domain"/>
    <property type="match status" value="1"/>
</dbReference>
<evidence type="ECO:0000313" key="1">
    <source>
        <dbReference type="EMBL" id="TDN42557.1"/>
    </source>
</evidence>
<dbReference type="Pfam" id="PF13730">
    <property type="entry name" value="HTH_36"/>
    <property type="match status" value="1"/>
</dbReference>
<name>A0A4R6DDH7_9MICO</name>
<dbReference type="EMBL" id="SNVW01000011">
    <property type="protein sequence ID" value="TDN42557.1"/>
    <property type="molecule type" value="Genomic_DNA"/>
</dbReference>